<dbReference type="Ensembl" id="ENSMODT00000017614.3">
    <property type="protein sequence ID" value="ENSMODP00000017295.2"/>
    <property type="gene ID" value="ENSMODG00000013833.4"/>
</dbReference>
<proteinExistence type="inferred from homology"/>
<evidence type="ECO:0000256" key="9">
    <source>
        <dbReference type="ARBA" id="ARBA00048504"/>
    </source>
</evidence>
<evidence type="ECO:0000256" key="6">
    <source>
        <dbReference type="ARBA" id="ARBA00043742"/>
    </source>
</evidence>
<evidence type="ECO:0000256" key="10">
    <source>
        <dbReference type="ARBA" id="ARBA00048513"/>
    </source>
</evidence>
<dbReference type="InParanoid" id="F6SDN0"/>
<dbReference type="GO" id="GO:0052689">
    <property type="term" value="F:carboxylic ester hydrolase activity"/>
    <property type="evidence" value="ECO:0000318"/>
    <property type="project" value="GO_Central"/>
</dbReference>
<evidence type="ECO:0000313" key="15">
    <source>
        <dbReference type="Ensembl" id="ENSMODP00000017295.2"/>
    </source>
</evidence>
<feature type="domain" description="AB hydrolase-1" evidence="14">
    <location>
        <begin position="51"/>
        <end position="284"/>
    </location>
</feature>
<reference evidence="15 16" key="1">
    <citation type="journal article" date="2007" name="Nature">
        <title>Genome of the marsupial Monodelphis domestica reveals innovation in non-coding sequences.</title>
        <authorList>
            <person name="Mikkelsen T.S."/>
            <person name="Wakefield M.J."/>
            <person name="Aken B."/>
            <person name="Amemiya C.T."/>
            <person name="Chang J.L."/>
            <person name="Duke S."/>
            <person name="Garber M."/>
            <person name="Gentles A.J."/>
            <person name="Goodstadt L."/>
            <person name="Heger A."/>
            <person name="Jurka J."/>
            <person name="Kamal M."/>
            <person name="Mauceli E."/>
            <person name="Searle S.M."/>
            <person name="Sharpe T."/>
            <person name="Baker M.L."/>
            <person name="Batzer M.A."/>
            <person name="Benos P.V."/>
            <person name="Belov K."/>
            <person name="Clamp M."/>
            <person name="Cook A."/>
            <person name="Cuff J."/>
            <person name="Das R."/>
            <person name="Davidow L."/>
            <person name="Deakin J.E."/>
            <person name="Fazzari M.J."/>
            <person name="Glass J.L."/>
            <person name="Grabherr M."/>
            <person name="Greally J.M."/>
            <person name="Gu W."/>
            <person name="Hore T.A."/>
            <person name="Huttley G.A."/>
            <person name="Kleber M."/>
            <person name="Jirtle R.L."/>
            <person name="Koina E."/>
            <person name="Lee J.T."/>
            <person name="Mahony S."/>
            <person name="Marra M.A."/>
            <person name="Miller R.D."/>
            <person name="Nicholls R.D."/>
            <person name="Oda M."/>
            <person name="Papenfuss A.T."/>
            <person name="Parra Z.E."/>
            <person name="Pollock D.D."/>
            <person name="Ray D.A."/>
            <person name="Schein J.E."/>
            <person name="Speed T.P."/>
            <person name="Thompson K."/>
            <person name="VandeBerg J.L."/>
            <person name="Wade C.M."/>
            <person name="Walker J.A."/>
            <person name="Waters P.D."/>
            <person name="Webber C."/>
            <person name="Weidman J.R."/>
            <person name="Xie X."/>
            <person name="Zody M.C."/>
            <person name="Baldwin J."/>
            <person name="Abdouelleil A."/>
            <person name="Abdulkadir J."/>
            <person name="Abebe A."/>
            <person name="Abera B."/>
            <person name="Abreu J."/>
            <person name="Acer S.C."/>
            <person name="Aftuck L."/>
            <person name="Alexander A."/>
            <person name="An P."/>
            <person name="Anderson E."/>
            <person name="Anderson S."/>
            <person name="Arachi H."/>
            <person name="Azer M."/>
            <person name="Bachantsang P."/>
            <person name="Barry A."/>
            <person name="Bayul T."/>
            <person name="Berlin A."/>
            <person name="Bessette D."/>
            <person name="Bloom T."/>
            <person name="Bloom T."/>
            <person name="Boguslavskiy L."/>
            <person name="Bonnet C."/>
            <person name="Boukhgalter B."/>
            <person name="Bourzgui I."/>
            <person name="Brown A."/>
            <person name="Cahill P."/>
            <person name="Channer S."/>
            <person name="Cheshatsang Y."/>
            <person name="Chuda L."/>
            <person name="Citroen M."/>
            <person name="Collymore A."/>
            <person name="Cooke P."/>
            <person name="Costello M."/>
            <person name="D'Aco K."/>
            <person name="Daza R."/>
            <person name="De Haan G."/>
            <person name="DeGray S."/>
            <person name="DeMaso C."/>
            <person name="Dhargay N."/>
            <person name="Dooley K."/>
            <person name="Dooley E."/>
            <person name="Doricent M."/>
            <person name="Dorje P."/>
            <person name="Dorjee K."/>
            <person name="Dupes A."/>
            <person name="Elong R."/>
            <person name="Falk J."/>
            <person name="Farina A."/>
            <person name="Faro S."/>
            <person name="Ferguson D."/>
            <person name="Fisher S."/>
            <person name="Foley C.D."/>
            <person name="Franke A."/>
            <person name="Friedrich D."/>
            <person name="Gadbois L."/>
            <person name="Gearin G."/>
            <person name="Gearin C.R."/>
            <person name="Giannoukos G."/>
            <person name="Goode T."/>
            <person name="Graham J."/>
            <person name="Grandbois E."/>
            <person name="Grewal S."/>
            <person name="Gyaltsen K."/>
            <person name="Hafez N."/>
            <person name="Hagos B."/>
            <person name="Hall J."/>
            <person name="Henson C."/>
            <person name="Hollinger A."/>
            <person name="Honan T."/>
            <person name="Huard M.D."/>
            <person name="Hughes L."/>
            <person name="Hurhula B."/>
            <person name="Husby M.E."/>
            <person name="Kamat A."/>
            <person name="Kanga B."/>
            <person name="Kashin S."/>
            <person name="Khazanovich D."/>
            <person name="Kisner P."/>
            <person name="Lance K."/>
            <person name="Lara M."/>
            <person name="Lee W."/>
            <person name="Lennon N."/>
            <person name="Letendre F."/>
            <person name="LeVine R."/>
            <person name="Lipovsky A."/>
            <person name="Liu X."/>
            <person name="Liu J."/>
            <person name="Liu S."/>
            <person name="Lokyitsang T."/>
            <person name="Lokyitsang Y."/>
            <person name="Lubonja R."/>
            <person name="Lui A."/>
            <person name="MacDonald P."/>
            <person name="Magnisalis V."/>
            <person name="Maru K."/>
            <person name="Matthews C."/>
            <person name="McCusker W."/>
            <person name="McDonough S."/>
            <person name="Mehta T."/>
            <person name="Meldrim J."/>
            <person name="Meneus L."/>
            <person name="Mihai O."/>
            <person name="Mihalev A."/>
            <person name="Mihova T."/>
            <person name="Mittelman R."/>
            <person name="Mlenga V."/>
            <person name="Montmayeur A."/>
            <person name="Mulrain L."/>
            <person name="Navidi A."/>
            <person name="Naylor J."/>
            <person name="Negash T."/>
            <person name="Nguyen T."/>
            <person name="Nguyen N."/>
            <person name="Nicol R."/>
            <person name="Norbu C."/>
            <person name="Norbu N."/>
            <person name="Novod N."/>
            <person name="O'Neill B."/>
            <person name="Osman S."/>
            <person name="Markiewicz E."/>
            <person name="Oyono O.L."/>
            <person name="Patti C."/>
            <person name="Phunkhang P."/>
            <person name="Pierre F."/>
            <person name="Priest M."/>
            <person name="Raghuraman S."/>
            <person name="Rege F."/>
            <person name="Reyes R."/>
            <person name="Rise C."/>
            <person name="Rogov P."/>
            <person name="Ross K."/>
            <person name="Ryan E."/>
            <person name="Settipalli S."/>
            <person name="Shea T."/>
            <person name="Sherpa N."/>
            <person name="Shi L."/>
            <person name="Shih D."/>
            <person name="Sparrow T."/>
            <person name="Spaulding J."/>
            <person name="Stalker J."/>
            <person name="Stange-Thomann N."/>
            <person name="Stavropoulos S."/>
            <person name="Stone C."/>
            <person name="Strader C."/>
            <person name="Tesfaye S."/>
            <person name="Thomson T."/>
            <person name="Thoulutsang Y."/>
            <person name="Thoulutsang D."/>
            <person name="Topham K."/>
            <person name="Topping I."/>
            <person name="Tsamla T."/>
            <person name="Vassiliev H."/>
            <person name="Vo A."/>
            <person name="Wangchuk T."/>
            <person name="Wangdi T."/>
            <person name="Weiand M."/>
            <person name="Wilkinson J."/>
            <person name="Wilson A."/>
            <person name="Yadav S."/>
            <person name="Young G."/>
            <person name="Yu Q."/>
            <person name="Zembek L."/>
            <person name="Zhong D."/>
            <person name="Zimmer A."/>
            <person name="Zwirko Z."/>
            <person name="Jaffe D.B."/>
            <person name="Alvarez P."/>
            <person name="Brockman W."/>
            <person name="Butler J."/>
            <person name="Chin C."/>
            <person name="Gnerre S."/>
            <person name="MacCallum I."/>
            <person name="Graves J.A."/>
            <person name="Ponting C.P."/>
            <person name="Breen M."/>
            <person name="Samollow P.B."/>
            <person name="Lander E.S."/>
            <person name="Lindblad-Toh K."/>
        </authorList>
    </citation>
    <scope>NUCLEOTIDE SEQUENCE [LARGE SCALE GENOMIC DNA]</scope>
</reference>
<dbReference type="InterPro" id="IPR029058">
    <property type="entry name" value="AB_hydrolase_fold"/>
</dbReference>
<dbReference type="Gene3D" id="3.40.50.1820">
    <property type="entry name" value="alpha/beta hydrolase"/>
    <property type="match status" value="1"/>
</dbReference>
<reference evidence="15" key="2">
    <citation type="submission" date="2025-08" db="UniProtKB">
        <authorList>
            <consortium name="Ensembl"/>
        </authorList>
    </citation>
    <scope>IDENTIFICATION</scope>
</reference>
<evidence type="ECO:0000256" key="12">
    <source>
        <dbReference type="ARBA" id="ARBA00057995"/>
    </source>
</evidence>
<organism evidence="15 16">
    <name type="scientific">Monodelphis domestica</name>
    <name type="common">Gray short-tailed opossum</name>
    <dbReference type="NCBI Taxonomy" id="13616"/>
    <lineage>
        <taxon>Eukaryota</taxon>
        <taxon>Metazoa</taxon>
        <taxon>Chordata</taxon>
        <taxon>Craniata</taxon>
        <taxon>Vertebrata</taxon>
        <taxon>Euteleostomi</taxon>
        <taxon>Mammalia</taxon>
        <taxon>Metatheria</taxon>
        <taxon>Didelphimorphia</taxon>
        <taxon>Didelphidae</taxon>
        <taxon>Monodelphis</taxon>
    </lineage>
</organism>
<dbReference type="GO" id="GO:0006629">
    <property type="term" value="P:lipid metabolic process"/>
    <property type="evidence" value="ECO:0000318"/>
    <property type="project" value="GO_Central"/>
</dbReference>
<dbReference type="eggNOG" id="KOG2382">
    <property type="taxonomic scope" value="Eukaryota"/>
</dbReference>
<dbReference type="Proteomes" id="UP000002280">
    <property type="component" value="Chromosome 2"/>
</dbReference>
<evidence type="ECO:0000256" key="7">
    <source>
        <dbReference type="ARBA" id="ARBA00044064"/>
    </source>
</evidence>
<name>F6SDN0_MONDO</name>
<evidence type="ECO:0000256" key="2">
    <source>
        <dbReference type="ARBA" id="ARBA00022801"/>
    </source>
</evidence>
<dbReference type="GO" id="GO:0005739">
    <property type="term" value="C:mitochondrion"/>
    <property type="evidence" value="ECO:0000318"/>
    <property type="project" value="GO_Central"/>
</dbReference>
<sequence>MGNLGGSQLNVLSRLTIPRCRSDGMEPRDLALGLMPLPLSYKLLEGQSTQPPLIFLHGLFGSKIIFETEAKALAERTGRKVLTVDIRNHRESPSSSDCSYEAMSKDLEVLLLKLGLTPCVLIGHCMGGKIAMVLALQKPELVDRLIPLDVSPTVTTAFPEVWTYMEAMKSLNIPKELPFSEAQKLADEKLGESIKNPTNRQYMINNLMLINGQYVWKVNSEALSQQMDKIMDFPQIQGSYSGPTLFLKGAKSPYIEPSHYPEIKRLFPQAQILTIQEAGHCIHVHQPQDFLNSIQNFLSYTRNTQ</sequence>
<comment type="catalytic activity">
    <reaction evidence="6">
        <text>a 1,3-diacyl-sn-glycerol + H2O = a 1-acyl-sn-glycerol + a fatty acid + H(+)</text>
        <dbReference type="Rhea" id="RHEA:38503"/>
        <dbReference type="ChEBI" id="CHEBI:15377"/>
        <dbReference type="ChEBI" id="CHEBI:15378"/>
        <dbReference type="ChEBI" id="CHEBI:28868"/>
        <dbReference type="ChEBI" id="CHEBI:64683"/>
        <dbReference type="ChEBI" id="CHEBI:77272"/>
    </reaction>
</comment>
<keyword evidence="2" id="KW-0378">Hydrolase</keyword>
<dbReference type="SUPFAM" id="SSF53474">
    <property type="entry name" value="alpha/beta-Hydrolases"/>
    <property type="match status" value="1"/>
</dbReference>
<evidence type="ECO:0000256" key="5">
    <source>
        <dbReference type="ARBA" id="ARBA00043667"/>
    </source>
</evidence>
<comment type="catalytic activity">
    <reaction evidence="11">
        <text>1-octadecanoyl-2-(5Z,8Z,11Z,14Z-eicosatetraenoyl)-sn-glycerol + H2O = 2-(5Z,8Z,11Z,14Z-eicosatetraenoyl)-glycerol + octadecanoate + H(+)</text>
        <dbReference type="Rhea" id="RHEA:38507"/>
        <dbReference type="ChEBI" id="CHEBI:15377"/>
        <dbReference type="ChEBI" id="CHEBI:15378"/>
        <dbReference type="ChEBI" id="CHEBI:25629"/>
        <dbReference type="ChEBI" id="CHEBI:52392"/>
        <dbReference type="ChEBI" id="CHEBI:75728"/>
    </reaction>
</comment>
<comment type="catalytic activity">
    <reaction evidence="5">
        <text>a 1,2-diacyl-sn-glycerol + H2O = a 2-acylglycerol + a fatty acid + H(+)</text>
        <dbReference type="Rhea" id="RHEA:33275"/>
        <dbReference type="ChEBI" id="CHEBI:15377"/>
        <dbReference type="ChEBI" id="CHEBI:15378"/>
        <dbReference type="ChEBI" id="CHEBI:17389"/>
        <dbReference type="ChEBI" id="CHEBI:17815"/>
        <dbReference type="ChEBI" id="CHEBI:28868"/>
        <dbReference type="EC" id="3.1.1.116"/>
    </reaction>
</comment>
<evidence type="ECO:0000256" key="3">
    <source>
        <dbReference type="ARBA" id="ARBA00026104"/>
    </source>
</evidence>
<dbReference type="STRING" id="13616.ENSMODP00000017295"/>
<accession>F6SDN0</accession>
<dbReference type="AlphaFoldDB" id="F6SDN0"/>
<evidence type="ECO:0000256" key="11">
    <source>
        <dbReference type="ARBA" id="ARBA00048919"/>
    </source>
</evidence>
<comment type="subunit">
    <text evidence="13">Interacts with OGDH and DLST; this interaction maintains the functional lipoylation of the 2-oxoglutarate dehydrogenase complex.</text>
</comment>
<comment type="function">
    <text evidence="12">Catalyzes the hydrolysis of diacylglycerol in vitro and may function as a key regulator in lipid metabolism, namely by regulating the intracellular levels of diacylglycerol. 1,2-diacyl-sn-glycerols are the preferred substrate over 1,3-diacyl-sn-glycerols. The enzyme hydrolyzes stearate in preference to palmitate from the sn-1 position of 1,2-diacyl-sn-glycerols. Maintains the functional lipoylation of the 2-oxoglutarate dehydrogenase complex (OGDHc) through its interaction with the OGDHc by preventing the formation of lipoyl adducts. In addition, is also required for the expansion and differentiation of embryonic stem cells (ESCs).</text>
</comment>
<dbReference type="PANTHER" id="PTHR46118">
    <property type="entry name" value="PROTEIN ABHD11"/>
    <property type="match status" value="1"/>
</dbReference>
<dbReference type="HOGENOM" id="CLU_020336_53_0_1"/>
<reference evidence="15" key="3">
    <citation type="submission" date="2025-09" db="UniProtKB">
        <authorList>
            <consortium name="Ensembl"/>
        </authorList>
    </citation>
    <scope>IDENTIFICATION</scope>
</reference>
<dbReference type="OMA" id="EVWTYME"/>
<evidence type="ECO:0000256" key="1">
    <source>
        <dbReference type="ARBA" id="ARBA00008645"/>
    </source>
</evidence>
<comment type="catalytic activity">
    <reaction evidence="9">
        <text>1,2-didecanoylglycerol + H2O = decanoylglycerol + decanoate + H(+)</text>
        <dbReference type="Rhea" id="RHEA:48596"/>
        <dbReference type="ChEBI" id="CHEBI:11152"/>
        <dbReference type="ChEBI" id="CHEBI:15377"/>
        <dbReference type="ChEBI" id="CHEBI:15378"/>
        <dbReference type="ChEBI" id="CHEBI:27689"/>
        <dbReference type="ChEBI" id="CHEBI:90605"/>
    </reaction>
</comment>
<evidence type="ECO:0000313" key="16">
    <source>
        <dbReference type="Proteomes" id="UP000002280"/>
    </source>
</evidence>
<dbReference type="InterPro" id="IPR000073">
    <property type="entry name" value="AB_hydrolase_1"/>
</dbReference>
<dbReference type="ESTHER" id="mondo-f6sdn0">
    <property type="family name" value="ABHD11-Acetyl_transferase"/>
</dbReference>
<comment type="catalytic activity">
    <reaction evidence="8">
        <text>1-octadecanoyl-2-(4Z,7Z,10Z,13Z,16Z,19Z-docosahexaenoyl)-sn-glycerol + H2O = 2-(4Z,7Z,10Z,13Z,16Z,19Z-docosahexaenoyl)-glycerol + octadecanoate + H(+)</text>
        <dbReference type="Rhea" id="RHEA:77107"/>
        <dbReference type="ChEBI" id="CHEBI:15377"/>
        <dbReference type="ChEBI" id="CHEBI:15378"/>
        <dbReference type="ChEBI" id="CHEBI:25629"/>
        <dbReference type="ChEBI" id="CHEBI:77129"/>
        <dbReference type="ChEBI" id="CHEBI:186738"/>
    </reaction>
</comment>
<comment type="similarity">
    <text evidence="1">Belongs to the AB hydrolase superfamily.</text>
</comment>
<dbReference type="FunFam" id="3.40.50.1820:FF:000039">
    <property type="entry name" value="Esterase ybfF"/>
    <property type="match status" value="1"/>
</dbReference>
<dbReference type="FunCoup" id="F6SDN0">
    <property type="interactions" value="645"/>
</dbReference>
<dbReference type="GeneTree" id="ENSGT00390000015880"/>
<dbReference type="PANTHER" id="PTHR46118:SF4">
    <property type="entry name" value="PROTEIN ABHD11"/>
    <property type="match status" value="1"/>
</dbReference>
<comment type="catalytic activity">
    <reaction evidence="10">
        <text>1-octadecanoyl-2-(9Z-octadecenoyl)-sn-glycerol + H2O = 2-(9Z-octadecenoyl)-glycerol + octadecanoate + H(+)</text>
        <dbReference type="Rhea" id="RHEA:77103"/>
        <dbReference type="ChEBI" id="CHEBI:15377"/>
        <dbReference type="ChEBI" id="CHEBI:15378"/>
        <dbReference type="ChEBI" id="CHEBI:25629"/>
        <dbReference type="ChEBI" id="CHEBI:73990"/>
        <dbReference type="ChEBI" id="CHEBI:75468"/>
    </reaction>
</comment>
<evidence type="ECO:0000256" key="8">
    <source>
        <dbReference type="ARBA" id="ARBA00048283"/>
    </source>
</evidence>
<evidence type="ECO:0000259" key="14">
    <source>
        <dbReference type="Pfam" id="PF00561"/>
    </source>
</evidence>
<evidence type="ECO:0000256" key="4">
    <source>
        <dbReference type="ARBA" id="ARBA00042703"/>
    </source>
</evidence>
<keyword evidence="16" id="KW-1185">Reference proteome</keyword>
<evidence type="ECO:0000256" key="13">
    <source>
        <dbReference type="ARBA" id="ARBA00063553"/>
    </source>
</evidence>
<dbReference type="EC" id="3.1.1.116" evidence="3"/>
<dbReference type="Pfam" id="PF00561">
    <property type="entry name" value="Abhydrolase_1"/>
    <property type="match status" value="1"/>
</dbReference>
<protein>
    <recommendedName>
        <fullName evidence="7">sn-1-specific diacylglycerol lipase ABHD11</fullName>
        <ecNumber evidence="3">3.1.1.116</ecNumber>
    </recommendedName>
    <alternativeName>
        <fullName evidence="4">Alpha/beta hydrolase domain-containing protein 11</fullName>
    </alternativeName>
</protein>